<feature type="chain" id="PRO_5007574522" evidence="1">
    <location>
        <begin position="20"/>
        <end position="284"/>
    </location>
</feature>
<dbReference type="CDD" id="cd14727">
    <property type="entry name" value="ChanN-like"/>
    <property type="match status" value="1"/>
</dbReference>
<evidence type="ECO:0000313" key="3">
    <source>
        <dbReference type="EMBL" id="KYG75800.1"/>
    </source>
</evidence>
<protein>
    <submittedName>
        <fullName evidence="3">Iron-regulated protein</fullName>
    </submittedName>
</protein>
<evidence type="ECO:0000313" key="4">
    <source>
        <dbReference type="Proteomes" id="UP000075606"/>
    </source>
</evidence>
<comment type="caution">
    <text evidence="3">The sequence shown here is derived from an EMBL/GenBank/DDBJ whole genome shotgun (WGS) entry which is preliminary data.</text>
</comment>
<dbReference type="Pfam" id="PF04187">
    <property type="entry name" value="Cofac_haem_bdg"/>
    <property type="match status" value="1"/>
</dbReference>
<dbReference type="AlphaFoldDB" id="A0A150XAU5"/>
<keyword evidence="1" id="KW-0732">Signal</keyword>
<dbReference type="STRING" id="333140.AWW68_08170"/>
<keyword evidence="4" id="KW-1185">Reference proteome</keyword>
<accession>A0A150XAU5</accession>
<dbReference type="Gene3D" id="3.40.50.11550">
    <property type="match status" value="1"/>
</dbReference>
<reference evidence="3 4" key="1">
    <citation type="submission" date="2016-01" db="EMBL/GenBank/DDBJ databases">
        <title>Genome sequencing of Roseivirga spongicola UST030701-084.</title>
        <authorList>
            <person name="Selvaratnam C."/>
            <person name="Thevarajoo S."/>
            <person name="Goh K.M."/>
            <person name="Ee R."/>
            <person name="Chan K.-G."/>
            <person name="Chong C.S."/>
        </authorList>
    </citation>
    <scope>NUCLEOTIDE SEQUENCE [LARGE SCALE GENOMIC DNA]</scope>
    <source>
        <strain evidence="3 4">UST030701-084</strain>
    </source>
</reference>
<sequence length="284" mass="32499">MKRLLLTLSLSLFTVLSLAQNNGPYIIYNAKGKKVSYKKMMKQLAKQDVVFFGELHNNPISHWLQYEVTAELGTKRDLILGAEMMEADNQDELNDYLSGKIDQKALDTLARLWNNYATDYKPLVDYAKDNNLEFIATNIPRRYASMVNRKGFEALEKLSAEDKRWIAPQPFPYDANLPRYTNILEMMAGHGTPKMVMAQASKDATMGHFIASNFQPGKLFMHYNGSYHSGYHEGILWYLNQYKPGLNMLTITTVEQADITSLKDEFLGEADFIICVDNNMTKTY</sequence>
<name>A0A150XAU5_9BACT</name>
<proteinExistence type="predicted"/>
<dbReference type="SUPFAM" id="SSF159501">
    <property type="entry name" value="EreA/ChaN-like"/>
    <property type="match status" value="1"/>
</dbReference>
<dbReference type="EMBL" id="LRPC01000012">
    <property type="protein sequence ID" value="KYG75800.1"/>
    <property type="molecule type" value="Genomic_DNA"/>
</dbReference>
<dbReference type="RefSeq" id="WP_068219701.1">
    <property type="nucleotide sequence ID" value="NZ_LRPC01000012.1"/>
</dbReference>
<gene>
    <name evidence="3" type="ORF">AWW68_08170</name>
</gene>
<feature type="signal peptide" evidence="1">
    <location>
        <begin position="1"/>
        <end position="19"/>
    </location>
</feature>
<dbReference type="InterPro" id="IPR007314">
    <property type="entry name" value="Cofac_haem-bd_dom"/>
</dbReference>
<evidence type="ECO:0000259" key="2">
    <source>
        <dbReference type="Pfam" id="PF04187"/>
    </source>
</evidence>
<evidence type="ECO:0000256" key="1">
    <source>
        <dbReference type="SAM" id="SignalP"/>
    </source>
</evidence>
<dbReference type="Proteomes" id="UP000075606">
    <property type="component" value="Unassembled WGS sequence"/>
</dbReference>
<dbReference type="OrthoDB" id="1680202at2"/>
<feature type="domain" description="Haem-binding uptake Tiki superfamily ChaN" evidence="2">
    <location>
        <begin position="40"/>
        <end position="239"/>
    </location>
</feature>
<organism evidence="3 4">
    <name type="scientific">Roseivirga spongicola</name>
    <dbReference type="NCBI Taxonomy" id="333140"/>
    <lineage>
        <taxon>Bacteria</taxon>
        <taxon>Pseudomonadati</taxon>
        <taxon>Bacteroidota</taxon>
        <taxon>Cytophagia</taxon>
        <taxon>Cytophagales</taxon>
        <taxon>Roseivirgaceae</taxon>
        <taxon>Roseivirga</taxon>
    </lineage>
</organism>